<evidence type="ECO:0000313" key="4">
    <source>
        <dbReference type="Proteomes" id="UP000774617"/>
    </source>
</evidence>
<accession>A0ABQ8FZN9</accession>
<keyword evidence="4" id="KW-1185">Reference proteome</keyword>
<evidence type="ECO:0000313" key="3">
    <source>
        <dbReference type="EMBL" id="KAH7038835.1"/>
    </source>
</evidence>
<comment type="caution">
    <text evidence="3">The sequence shown here is derived from an EMBL/GenBank/DDBJ whole genome shotgun (WGS) entry which is preliminary data.</text>
</comment>
<dbReference type="EMBL" id="JAGTJR010000032">
    <property type="protein sequence ID" value="KAH7038835.1"/>
    <property type="molecule type" value="Genomic_DNA"/>
</dbReference>
<protein>
    <recommendedName>
        <fullName evidence="5">Actin cortical patch SUR7/pH-response regulator PalI</fullName>
    </recommendedName>
</protein>
<feature type="compositionally biased region" description="Pro residues" evidence="1">
    <location>
        <begin position="7"/>
        <end position="16"/>
    </location>
</feature>
<keyword evidence="2" id="KW-0472">Membrane</keyword>
<feature type="transmembrane region" description="Helical" evidence="2">
    <location>
        <begin position="163"/>
        <end position="184"/>
    </location>
</feature>
<feature type="region of interest" description="Disordered" evidence="1">
    <location>
        <begin position="1"/>
        <end position="34"/>
    </location>
</feature>
<feature type="transmembrane region" description="Helical" evidence="2">
    <location>
        <begin position="50"/>
        <end position="75"/>
    </location>
</feature>
<dbReference type="Proteomes" id="UP000774617">
    <property type="component" value="Unassembled WGS sequence"/>
</dbReference>
<evidence type="ECO:0000256" key="2">
    <source>
        <dbReference type="SAM" id="Phobius"/>
    </source>
</evidence>
<keyword evidence="2" id="KW-0812">Transmembrane</keyword>
<evidence type="ECO:0008006" key="5">
    <source>
        <dbReference type="Google" id="ProtNLM"/>
    </source>
</evidence>
<sequence length="326" mass="34797">MYNWLPPASPPPPPPTSHSHRSQRSLPPIMPRPQQTYAPMPIPRPMLLRVLSIAAISLPPLLYLITFALTLKIIYSPEYAASKLYDSFGSPNGIVVHASPFYNCTKAPTTAIDDATTTDFAPKCVRLKNAMGKKGMAACNSSFSTDSWENEQICQKIVGSASLYVAGAVLIAFALVLAIVHLVVSWPGAFAAKERPGIAYAAPARPPTADEKLQKMHAPSDEVLTPIGLRESLSSNLPYVWALVGTLATLFALLAGVALFLAQVLGWQSLVNEQHPTAGDNPGTYDQGRWYALAPAFDLSAAAWVLAGVGAYLAASRCGAISRTGL</sequence>
<gene>
    <name evidence="3" type="ORF">B0J12DRAFT_251096</name>
</gene>
<organism evidence="3 4">
    <name type="scientific">Macrophomina phaseolina</name>
    <dbReference type="NCBI Taxonomy" id="35725"/>
    <lineage>
        <taxon>Eukaryota</taxon>
        <taxon>Fungi</taxon>
        <taxon>Dikarya</taxon>
        <taxon>Ascomycota</taxon>
        <taxon>Pezizomycotina</taxon>
        <taxon>Dothideomycetes</taxon>
        <taxon>Dothideomycetes incertae sedis</taxon>
        <taxon>Botryosphaeriales</taxon>
        <taxon>Botryosphaeriaceae</taxon>
        <taxon>Macrophomina</taxon>
    </lineage>
</organism>
<evidence type="ECO:0000256" key="1">
    <source>
        <dbReference type="SAM" id="MobiDB-lite"/>
    </source>
</evidence>
<keyword evidence="2" id="KW-1133">Transmembrane helix</keyword>
<name>A0ABQ8FZN9_9PEZI</name>
<feature type="transmembrane region" description="Helical" evidence="2">
    <location>
        <begin position="239"/>
        <end position="262"/>
    </location>
</feature>
<reference evidence="3 4" key="1">
    <citation type="journal article" date="2021" name="Nat. Commun.">
        <title>Genetic determinants of endophytism in the Arabidopsis root mycobiome.</title>
        <authorList>
            <person name="Mesny F."/>
            <person name="Miyauchi S."/>
            <person name="Thiergart T."/>
            <person name="Pickel B."/>
            <person name="Atanasova L."/>
            <person name="Karlsson M."/>
            <person name="Huettel B."/>
            <person name="Barry K.W."/>
            <person name="Haridas S."/>
            <person name="Chen C."/>
            <person name="Bauer D."/>
            <person name="Andreopoulos W."/>
            <person name="Pangilinan J."/>
            <person name="LaButti K."/>
            <person name="Riley R."/>
            <person name="Lipzen A."/>
            <person name="Clum A."/>
            <person name="Drula E."/>
            <person name="Henrissat B."/>
            <person name="Kohler A."/>
            <person name="Grigoriev I.V."/>
            <person name="Martin F.M."/>
            <person name="Hacquard S."/>
        </authorList>
    </citation>
    <scope>NUCLEOTIDE SEQUENCE [LARGE SCALE GENOMIC DNA]</scope>
    <source>
        <strain evidence="3 4">MPI-SDFR-AT-0080</strain>
    </source>
</reference>
<proteinExistence type="predicted"/>